<dbReference type="Proteomes" id="UP000244005">
    <property type="component" value="Unassembled WGS sequence"/>
</dbReference>
<evidence type="ECO:0000313" key="3">
    <source>
        <dbReference type="Proteomes" id="UP000244005"/>
    </source>
</evidence>
<feature type="region of interest" description="Disordered" evidence="1">
    <location>
        <begin position="1"/>
        <end position="97"/>
    </location>
</feature>
<gene>
    <name evidence="2" type="ORF">MARPO_0016s0159</name>
</gene>
<feature type="compositionally biased region" description="Polar residues" evidence="1">
    <location>
        <begin position="14"/>
        <end position="28"/>
    </location>
</feature>
<protein>
    <submittedName>
        <fullName evidence="2">Uncharacterized protein</fullName>
    </submittedName>
</protein>
<evidence type="ECO:0000256" key="1">
    <source>
        <dbReference type="SAM" id="MobiDB-lite"/>
    </source>
</evidence>
<feature type="compositionally biased region" description="Basic and acidic residues" evidence="1">
    <location>
        <begin position="50"/>
        <end position="63"/>
    </location>
</feature>
<proteinExistence type="predicted"/>
<keyword evidence="3" id="KW-1185">Reference proteome</keyword>
<dbReference type="EMBL" id="KZ772688">
    <property type="protein sequence ID" value="PTQ45115.1"/>
    <property type="molecule type" value="Genomic_DNA"/>
</dbReference>
<name>A0A2R6XG79_MARPO</name>
<dbReference type="AlphaFoldDB" id="A0A2R6XG79"/>
<accession>A0A2R6XG79</accession>
<feature type="compositionally biased region" description="Basic and acidic residues" evidence="1">
    <location>
        <begin position="88"/>
        <end position="97"/>
    </location>
</feature>
<sequence>MNCEAARAGRRKTATSANPRSPNLNDRVQSVALDVRARGDSRRPGLTRASCKEHGHGSEDRKLSVSRAECTLRMRHTRSTSIDEDQEDRSSTSRKEAKIDEKKKFVLFEHIYSAEYRPCDSACRKMIDLDLWIGQRLK</sequence>
<organism evidence="2 3">
    <name type="scientific">Marchantia polymorpha</name>
    <name type="common">Common liverwort</name>
    <name type="synonym">Marchantia aquatica</name>
    <dbReference type="NCBI Taxonomy" id="3197"/>
    <lineage>
        <taxon>Eukaryota</taxon>
        <taxon>Viridiplantae</taxon>
        <taxon>Streptophyta</taxon>
        <taxon>Embryophyta</taxon>
        <taxon>Marchantiophyta</taxon>
        <taxon>Marchantiopsida</taxon>
        <taxon>Marchantiidae</taxon>
        <taxon>Marchantiales</taxon>
        <taxon>Marchantiaceae</taxon>
        <taxon>Marchantia</taxon>
    </lineage>
</organism>
<reference evidence="3" key="1">
    <citation type="journal article" date="2017" name="Cell">
        <title>Insights into land plant evolution garnered from the Marchantia polymorpha genome.</title>
        <authorList>
            <person name="Bowman J.L."/>
            <person name="Kohchi T."/>
            <person name="Yamato K.T."/>
            <person name="Jenkins J."/>
            <person name="Shu S."/>
            <person name="Ishizaki K."/>
            <person name="Yamaoka S."/>
            <person name="Nishihama R."/>
            <person name="Nakamura Y."/>
            <person name="Berger F."/>
            <person name="Adam C."/>
            <person name="Aki S.S."/>
            <person name="Althoff F."/>
            <person name="Araki T."/>
            <person name="Arteaga-Vazquez M.A."/>
            <person name="Balasubrmanian S."/>
            <person name="Barry K."/>
            <person name="Bauer D."/>
            <person name="Boehm C.R."/>
            <person name="Briginshaw L."/>
            <person name="Caballero-Perez J."/>
            <person name="Catarino B."/>
            <person name="Chen F."/>
            <person name="Chiyoda S."/>
            <person name="Chovatia M."/>
            <person name="Davies K.M."/>
            <person name="Delmans M."/>
            <person name="Demura T."/>
            <person name="Dierschke T."/>
            <person name="Dolan L."/>
            <person name="Dorantes-Acosta A.E."/>
            <person name="Eklund D.M."/>
            <person name="Florent S.N."/>
            <person name="Flores-Sandoval E."/>
            <person name="Fujiyama A."/>
            <person name="Fukuzawa H."/>
            <person name="Galik B."/>
            <person name="Grimanelli D."/>
            <person name="Grimwood J."/>
            <person name="Grossniklaus U."/>
            <person name="Hamada T."/>
            <person name="Haseloff J."/>
            <person name="Hetherington A.J."/>
            <person name="Higo A."/>
            <person name="Hirakawa Y."/>
            <person name="Hundley H.N."/>
            <person name="Ikeda Y."/>
            <person name="Inoue K."/>
            <person name="Inoue S.I."/>
            <person name="Ishida S."/>
            <person name="Jia Q."/>
            <person name="Kakita M."/>
            <person name="Kanazawa T."/>
            <person name="Kawai Y."/>
            <person name="Kawashima T."/>
            <person name="Kennedy M."/>
            <person name="Kinose K."/>
            <person name="Kinoshita T."/>
            <person name="Kohara Y."/>
            <person name="Koide E."/>
            <person name="Komatsu K."/>
            <person name="Kopischke S."/>
            <person name="Kubo M."/>
            <person name="Kyozuka J."/>
            <person name="Lagercrantz U."/>
            <person name="Lin S.S."/>
            <person name="Lindquist E."/>
            <person name="Lipzen A.M."/>
            <person name="Lu C.W."/>
            <person name="De Luna E."/>
            <person name="Martienssen R.A."/>
            <person name="Minamino N."/>
            <person name="Mizutani M."/>
            <person name="Mizutani M."/>
            <person name="Mochizuki N."/>
            <person name="Monte I."/>
            <person name="Mosher R."/>
            <person name="Nagasaki H."/>
            <person name="Nakagami H."/>
            <person name="Naramoto S."/>
            <person name="Nishitani K."/>
            <person name="Ohtani M."/>
            <person name="Okamoto T."/>
            <person name="Okumura M."/>
            <person name="Phillips J."/>
            <person name="Pollak B."/>
            <person name="Reinders A."/>
            <person name="Rovekamp M."/>
            <person name="Sano R."/>
            <person name="Sawa S."/>
            <person name="Schmid M.W."/>
            <person name="Shirakawa M."/>
            <person name="Solano R."/>
            <person name="Spunde A."/>
            <person name="Suetsugu N."/>
            <person name="Sugano S."/>
            <person name="Sugiyama A."/>
            <person name="Sun R."/>
            <person name="Suzuki Y."/>
            <person name="Takenaka M."/>
            <person name="Takezawa D."/>
            <person name="Tomogane H."/>
            <person name="Tsuzuki M."/>
            <person name="Ueda T."/>
            <person name="Umeda M."/>
            <person name="Ward J.M."/>
            <person name="Watanabe Y."/>
            <person name="Yazaki K."/>
            <person name="Yokoyama R."/>
            <person name="Yoshitake Y."/>
            <person name="Yotsui I."/>
            <person name="Zachgo S."/>
            <person name="Schmutz J."/>
        </authorList>
    </citation>
    <scope>NUCLEOTIDE SEQUENCE [LARGE SCALE GENOMIC DNA]</scope>
    <source>
        <strain evidence="3">Tak-1</strain>
    </source>
</reference>
<evidence type="ECO:0000313" key="2">
    <source>
        <dbReference type="EMBL" id="PTQ45115.1"/>
    </source>
</evidence>
<dbReference type="Gramene" id="Mp6g11190.1">
    <property type="protein sequence ID" value="Mp6g11190.1.cds1"/>
    <property type="gene ID" value="Mp6g11190"/>
</dbReference>